<dbReference type="Proteomes" id="UP000216752">
    <property type="component" value="Chromosome"/>
</dbReference>
<keyword evidence="6" id="KW-1185">Reference proteome</keyword>
<dbReference type="PROSITE" id="PS51318">
    <property type="entry name" value="TAT"/>
    <property type="match status" value="1"/>
</dbReference>
<feature type="domain" description="4Fe-4S ferredoxin-type" evidence="4">
    <location>
        <begin position="116"/>
        <end position="150"/>
    </location>
</feature>
<protein>
    <submittedName>
        <fullName evidence="5">Ferredoxin-type protein NapG</fullName>
    </submittedName>
</protein>
<evidence type="ECO:0000313" key="5">
    <source>
        <dbReference type="EMBL" id="XFO67829.1"/>
    </source>
</evidence>
<evidence type="ECO:0000256" key="1">
    <source>
        <dbReference type="ARBA" id="ARBA00022723"/>
    </source>
</evidence>
<dbReference type="NCBIfam" id="TIGR01409">
    <property type="entry name" value="TAT_signal_seq"/>
    <property type="match status" value="1"/>
</dbReference>
<evidence type="ECO:0000259" key="4">
    <source>
        <dbReference type="PROSITE" id="PS51379"/>
    </source>
</evidence>
<dbReference type="InterPro" id="IPR006311">
    <property type="entry name" value="TAT_signal"/>
</dbReference>
<sequence length="199" mass="21325">MLTCPTRRTFLKMTGGAAVLLGLGGALTVLPRKALLRPPGGQDEAAFISRCLRCDRCRSVCPTAVIGLAHLSDSILDARTPVMKFHLGYCNFCNKCVEVCPTQALKPFDSKTVKIGLATVQKDTCIAWDSRGCMVCLNACPYHAITLDGQGHPRVDSHKCNGCGLCEKVCPALVMRSYIGGNVRGIVVTPISRKGDDSV</sequence>
<dbReference type="PROSITE" id="PS00198">
    <property type="entry name" value="4FE4S_FER_1"/>
    <property type="match status" value="2"/>
</dbReference>
<dbReference type="RefSeq" id="WP_094605682.1">
    <property type="nucleotide sequence ID" value="NZ_CP155573.1"/>
</dbReference>
<dbReference type="PROSITE" id="PS51379">
    <property type="entry name" value="4FE4S_FER_2"/>
    <property type="match status" value="4"/>
</dbReference>
<dbReference type="Pfam" id="PF12838">
    <property type="entry name" value="Fer4_7"/>
    <property type="match status" value="2"/>
</dbReference>
<feature type="domain" description="4Fe-4S ferredoxin-type" evidence="4">
    <location>
        <begin position="41"/>
        <end position="71"/>
    </location>
</feature>
<reference evidence="5" key="1">
    <citation type="submission" date="2024-05" db="EMBL/GenBank/DDBJ databases">
        <title>Isolation and characterization of Sporomusa carbonis sp. nov., a carboxydotrophic hydrogenogen in the genus of Sporomusa isolated from a charcoal burning pile.</title>
        <authorList>
            <person name="Boeer T."/>
            <person name="Rosenbaum F."/>
            <person name="Eysell L."/>
            <person name="Mueller V."/>
            <person name="Daniel R."/>
            <person name="Poehlein A."/>
        </authorList>
    </citation>
    <scope>NUCLEOTIDE SEQUENCE [LARGE SCALE GENOMIC DNA]</scope>
    <source>
        <strain evidence="5">DSM 10669</strain>
    </source>
</reference>
<keyword evidence="2" id="KW-0408">Iron</keyword>
<proteinExistence type="predicted"/>
<dbReference type="InterPro" id="IPR017900">
    <property type="entry name" value="4Fe4S_Fe_S_CS"/>
</dbReference>
<dbReference type="InterPro" id="IPR017896">
    <property type="entry name" value="4Fe4S_Fe-S-bd"/>
</dbReference>
<dbReference type="CDD" id="cd16373">
    <property type="entry name" value="DMSOR_beta_like"/>
    <property type="match status" value="1"/>
</dbReference>
<dbReference type="PANTHER" id="PTHR43122:SF1">
    <property type="entry name" value="IRON-SULFUR-BINDING PROTEIN"/>
    <property type="match status" value="1"/>
</dbReference>
<feature type="domain" description="4Fe-4S ferredoxin-type" evidence="4">
    <location>
        <begin position="151"/>
        <end position="181"/>
    </location>
</feature>
<accession>A0ABZ3IQZ0</accession>
<name>A0ABZ3IQZ0_9FIRM</name>
<evidence type="ECO:0000256" key="2">
    <source>
        <dbReference type="ARBA" id="ARBA00023004"/>
    </source>
</evidence>
<evidence type="ECO:0000313" key="6">
    <source>
        <dbReference type="Proteomes" id="UP000216752"/>
    </source>
</evidence>
<gene>
    <name evidence="5" type="primary">napG_3</name>
    <name evidence="5" type="ORF">SPSIL_040480</name>
</gene>
<keyword evidence="3" id="KW-0411">Iron-sulfur</keyword>
<organism evidence="5 6">
    <name type="scientific">Sporomusa silvacetica DSM 10669</name>
    <dbReference type="NCBI Taxonomy" id="1123289"/>
    <lineage>
        <taxon>Bacteria</taxon>
        <taxon>Bacillati</taxon>
        <taxon>Bacillota</taxon>
        <taxon>Negativicutes</taxon>
        <taxon>Selenomonadales</taxon>
        <taxon>Sporomusaceae</taxon>
        <taxon>Sporomusa</taxon>
    </lineage>
</organism>
<dbReference type="PANTHER" id="PTHR43122">
    <property type="entry name" value="FERREDOXIN SUBUNIT OF PYRUVATE:FLAVODOXIN OXIDOREDUCTASE-RELATED"/>
    <property type="match status" value="1"/>
</dbReference>
<dbReference type="EMBL" id="CP155573">
    <property type="protein sequence ID" value="XFO67829.1"/>
    <property type="molecule type" value="Genomic_DNA"/>
</dbReference>
<evidence type="ECO:0000256" key="3">
    <source>
        <dbReference type="ARBA" id="ARBA00023014"/>
    </source>
</evidence>
<dbReference type="Gene3D" id="3.30.70.20">
    <property type="match status" value="2"/>
</dbReference>
<feature type="domain" description="4Fe-4S ferredoxin-type" evidence="4">
    <location>
        <begin position="81"/>
        <end position="110"/>
    </location>
</feature>
<dbReference type="InterPro" id="IPR019546">
    <property type="entry name" value="TAT_signal_bac_arc"/>
</dbReference>
<dbReference type="SUPFAM" id="SSF54862">
    <property type="entry name" value="4Fe-4S ferredoxins"/>
    <property type="match status" value="2"/>
</dbReference>
<keyword evidence="1" id="KW-0479">Metal-binding</keyword>